<organism evidence="7 8">
    <name type="scientific">Xanthomarina gelatinilytica</name>
    <dbReference type="NCBI Taxonomy" id="1137281"/>
    <lineage>
        <taxon>Bacteria</taxon>
        <taxon>Pseudomonadati</taxon>
        <taxon>Bacteroidota</taxon>
        <taxon>Flavobacteriia</taxon>
        <taxon>Flavobacteriales</taxon>
        <taxon>Flavobacteriaceae</taxon>
        <taxon>Xanthomarina</taxon>
    </lineage>
</organism>
<evidence type="ECO:0000256" key="3">
    <source>
        <dbReference type="ARBA" id="ARBA00022989"/>
    </source>
</evidence>
<dbReference type="AlphaFoldDB" id="M7NBU4"/>
<dbReference type="PANTHER" id="PTHR37422:SF13">
    <property type="entry name" value="LIPOPOLYSACCHARIDE BIOSYNTHESIS PROTEIN PA4999-RELATED"/>
    <property type="match status" value="1"/>
</dbReference>
<evidence type="ECO:0000256" key="2">
    <source>
        <dbReference type="ARBA" id="ARBA00022692"/>
    </source>
</evidence>
<evidence type="ECO:0000313" key="7">
    <source>
        <dbReference type="EMBL" id="EMQ95973.1"/>
    </source>
</evidence>
<feature type="transmembrane region" description="Helical" evidence="5">
    <location>
        <begin position="299"/>
        <end position="322"/>
    </location>
</feature>
<evidence type="ECO:0000313" key="8">
    <source>
        <dbReference type="Proteomes" id="UP000012024"/>
    </source>
</evidence>
<dbReference type="eggNOG" id="COG3307">
    <property type="taxonomic scope" value="Bacteria"/>
</dbReference>
<comment type="subcellular location">
    <subcellularLocation>
        <location evidence="1">Membrane</location>
        <topology evidence="1">Multi-pass membrane protein</topology>
    </subcellularLocation>
</comment>
<accession>M7NBU4</accession>
<proteinExistence type="predicted"/>
<feature type="transmembrane region" description="Helical" evidence="5">
    <location>
        <begin position="135"/>
        <end position="155"/>
    </location>
</feature>
<feature type="transmembrane region" description="Helical" evidence="5">
    <location>
        <begin position="93"/>
        <end position="115"/>
    </location>
</feature>
<feature type="domain" description="O-antigen ligase-related" evidence="6">
    <location>
        <begin position="169"/>
        <end position="312"/>
    </location>
</feature>
<reference evidence="7 8" key="1">
    <citation type="submission" date="2012-12" db="EMBL/GenBank/DDBJ databases">
        <title>Genome assembly of Formosa sp. AK20.</title>
        <authorList>
            <person name="Kumar R."/>
            <person name="Khatri I."/>
            <person name="Vaidya B."/>
            <person name="Subramanian S."/>
            <person name="Pinnaka A."/>
        </authorList>
    </citation>
    <scope>NUCLEOTIDE SEQUENCE [LARGE SCALE GENOMIC DNA]</scope>
    <source>
        <strain evidence="7 8">AK20</strain>
    </source>
</reference>
<dbReference type="PANTHER" id="PTHR37422">
    <property type="entry name" value="TEICHURONIC ACID BIOSYNTHESIS PROTEIN TUAE"/>
    <property type="match status" value="1"/>
</dbReference>
<dbReference type="Proteomes" id="UP000012024">
    <property type="component" value="Unassembled WGS sequence"/>
</dbReference>
<keyword evidence="8" id="KW-1185">Reference proteome</keyword>
<feature type="transmembrane region" description="Helical" evidence="5">
    <location>
        <begin position="34"/>
        <end position="52"/>
    </location>
</feature>
<feature type="transmembrane region" description="Helical" evidence="5">
    <location>
        <begin position="208"/>
        <end position="226"/>
    </location>
</feature>
<comment type="caution">
    <text evidence="7">The sequence shown here is derived from an EMBL/GenBank/DDBJ whole genome shotgun (WGS) entry which is preliminary data.</text>
</comment>
<evidence type="ECO:0000259" key="6">
    <source>
        <dbReference type="Pfam" id="PF04932"/>
    </source>
</evidence>
<keyword evidence="3 5" id="KW-1133">Transmembrane helix</keyword>
<gene>
    <name evidence="7" type="ORF">D778_01863</name>
</gene>
<evidence type="ECO:0000256" key="5">
    <source>
        <dbReference type="SAM" id="Phobius"/>
    </source>
</evidence>
<dbReference type="PATRIC" id="fig|1137281.3.peg.462"/>
<keyword evidence="2 5" id="KW-0812">Transmembrane</keyword>
<dbReference type="Pfam" id="PF04932">
    <property type="entry name" value="Wzy_C"/>
    <property type="match status" value="1"/>
</dbReference>
<name>M7NBU4_9FLAO</name>
<feature type="transmembrane region" description="Helical" evidence="5">
    <location>
        <begin position="6"/>
        <end position="22"/>
    </location>
</feature>
<dbReference type="InterPro" id="IPR051533">
    <property type="entry name" value="WaaL-like"/>
</dbReference>
<sequence length="372" mass="43480">MFMGLNNVVLGIYLVCIFYNSYRNKSRPNWRLLKGYLPIFFFFVLALIASVNNTHTFFLKHLESYWSFLLIPIAFSLQQEAPRVLTKYAFKGLIYGCAATLILCYGNAIFEIIAYNEPWSYFLRWRHLSHDFTEIADTHPAYLGLFICASTYYLLFKAPEISKKHKIAFIILFSLGLLQLTSRLALFIYVLVFGIYFVSKATNLKKQLGLFIVFLGITISLFFSYGSDYLKERLFSVQSIEKDDRFERLQISYEIFKEYPIFGVGFDKIDSLRVEKYTEHGYIVAAHYKYNAHNQFMEYLSVNGIIGGLIYVLVFGYLVIIALKQKDYLFLFIIMTFIMANITESMMVRIKGIEYFALFVSLFLNKQLIHKT</sequence>
<protein>
    <recommendedName>
        <fullName evidence="6">O-antigen ligase-related domain-containing protein</fullName>
    </recommendedName>
</protein>
<evidence type="ECO:0000256" key="1">
    <source>
        <dbReference type="ARBA" id="ARBA00004141"/>
    </source>
</evidence>
<keyword evidence="4 5" id="KW-0472">Membrane</keyword>
<feature type="transmembrane region" description="Helical" evidence="5">
    <location>
        <begin position="328"/>
        <end position="348"/>
    </location>
</feature>
<dbReference type="EMBL" id="ANLA01000004">
    <property type="protein sequence ID" value="EMQ95973.1"/>
    <property type="molecule type" value="Genomic_DNA"/>
</dbReference>
<dbReference type="InterPro" id="IPR007016">
    <property type="entry name" value="O-antigen_ligase-rel_domated"/>
</dbReference>
<evidence type="ECO:0000256" key="4">
    <source>
        <dbReference type="ARBA" id="ARBA00023136"/>
    </source>
</evidence>
<dbReference type="GO" id="GO:0016020">
    <property type="term" value="C:membrane"/>
    <property type="evidence" value="ECO:0007669"/>
    <property type="project" value="UniProtKB-SubCell"/>
</dbReference>
<feature type="transmembrane region" description="Helical" evidence="5">
    <location>
        <begin position="167"/>
        <end position="196"/>
    </location>
</feature>